<dbReference type="PANTHER" id="PTHR47089">
    <property type="entry name" value="ABC TRANSPORTER, PERMEASE PROTEIN"/>
    <property type="match status" value="1"/>
</dbReference>
<feature type="transmembrane region" description="Helical" evidence="6">
    <location>
        <begin position="243"/>
        <end position="264"/>
    </location>
</feature>
<evidence type="ECO:0000313" key="7">
    <source>
        <dbReference type="EMBL" id="PCS04393.1"/>
    </source>
</evidence>
<proteinExistence type="predicted"/>
<evidence type="ECO:0000313" key="10">
    <source>
        <dbReference type="Proteomes" id="UP000218979"/>
    </source>
</evidence>
<dbReference type="Proteomes" id="UP000185655">
    <property type="component" value="Unassembled WGS sequence"/>
</dbReference>
<dbReference type="InterPro" id="IPR001851">
    <property type="entry name" value="ABC_transp_permease"/>
</dbReference>
<reference evidence="8 9" key="2">
    <citation type="submission" date="2016-11" db="EMBL/GenBank/DDBJ databases">
        <authorList>
            <person name="Jaros S."/>
            <person name="Januszkiewicz K."/>
            <person name="Wedrychowicz H."/>
        </authorList>
    </citation>
    <scope>NUCLEOTIDE SEQUENCE [LARGE SCALE GENOMIC DNA]</scope>
    <source>
        <strain evidence="8 9">DSM 22330</strain>
    </source>
</reference>
<evidence type="ECO:0000256" key="3">
    <source>
        <dbReference type="ARBA" id="ARBA00022692"/>
    </source>
</evidence>
<evidence type="ECO:0000256" key="2">
    <source>
        <dbReference type="ARBA" id="ARBA00022475"/>
    </source>
</evidence>
<dbReference type="GO" id="GO:0005886">
    <property type="term" value="C:plasma membrane"/>
    <property type="evidence" value="ECO:0007669"/>
    <property type="project" value="UniProtKB-SubCell"/>
</dbReference>
<keyword evidence="10" id="KW-1185">Reference proteome</keyword>
<keyword evidence="4 6" id="KW-1133">Transmembrane helix</keyword>
<dbReference type="OrthoDB" id="45037at2"/>
<feature type="transmembrane region" description="Helical" evidence="6">
    <location>
        <begin position="55"/>
        <end position="73"/>
    </location>
</feature>
<evidence type="ECO:0000256" key="5">
    <source>
        <dbReference type="ARBA" id="ARBA00023136"/>
    </source>
</evidence>
<comment type="subcellular location">
    <subcellularLocation>
        <location evidence="1">Cell membrane</location>
        <topology evidence="1">Multi-pass membrane protein</topology>
    </subcellularLocation>
</comment>
<dbReference type="PANTHER" id="PTHR47089:SF1">
    <property type="entry name" value="GUANOSINE ABC TRANSPORTER PERMEASE PROTEIN NUPP"/>
    <property type="match status" value="1"/>
</dbReference>
<feature type="transmembrane region" description="Helical" evidence="6">
    <location>
        <begin position="80"/>
        <end position="100"/>
    </location>
</feature>
<gene>
    <name evidence="7" type="ORF">RR45_GL001327</name>
    <name evidence="8" type="ORF">SAMN02746068_00103</name>
</gene>
<keyword evidence="2" id="KW-1003">Cell membrane</keyword>
<dbReference type="STRING" id="1122154.SAMN02746068_00103"/>
<organism evidence="8 9">
    <name type="scientific">Pseudolactococcus chungangensis CAU 28 = DSM 22330</name>
    <dbReference type="NCBI Taxonomy" id="1122154"/>
    <lineage>
        <taxon>Bacteria</taxon>
        <taxon>Bacillati</taxon>
        <taxon>Bacillota</taxon>
        <taxon>Bacilli</taxon>
        <taxon>Lactobacillales</taxon>
        <taxon>Streptococcaceae</taxon>
        <taxon>Pseudolactococcus</taxon>
    </lineage>
</organism>
<feature type="transmembrane region" description="Helical" evidence="6">
    <location>
        <begin position="322"/>
        <end position="340"/>
    </location>
</feature>
<feature type="transmembrane region" description="Helical" evidence="6">
    <location>
        <begin position="195"/>
        <end position="213"/>
    </location>
</feature>
<accession>A0A1K2H3J5</accession>
<evidence type="ECO:0000256" key="4">
    <source>
        <dbReference type="ARBA" id="ARBA00022989"/>
    </source>
</evidence>
<feature type="transmembrane region" description="Helical" evidence="6">
    <location>
        <begin position="106"/>
        <end position="127"/>
    </location>
</feature>
<protein>
    <submittedName>
        <fullName evidence="7">Branched-chain amino acid ABC transporter permease</fullName>
    </submittedName>
    <submittedName>
        <fullName evidence="8">Nucleoside ABC transporter membrane protein</fullName>
    </submittedName>
</protein>
<feature type="transmembrane region" description="Helical" evidence="6">
    <location>
        <begin position="139"/>
        <end position="161"/>
    </location>
</feature>
<dbReference type="RefSeq" id="WP_031365708.1">
    <property type="nucleotide sequence ID" value="NZ_FPKS01000001.1"/>
</dbReference>
<evidence type="ECO:0000256" key="6">
    <source>
        <dbReference type="SAM" id="Phobius"/>
    </source>
</evidence>
<dbReference type="GO" id="GO:0022857">
    <property type="term" value="F:transmembrane transporter activity"/>
    <property type="evidence" value="ECO:0007669"/>
    <property type="project" value="InterPro"/>
</dbReference>
<evidence type="ECO:0000313" key="8">
    <source>
        <dbReference type="EMBL" id="SFZ70183.1"/>
    </source>
</evidence>
<dbReference type="EMBL" id="FPKS01000001">
    <property type="protein sequence ID" value="SFZ70183.1"/>
    <property type="molecule type" value="Genomic_DNA"/>
</dbReference>
<name>A0A1K2H3J5_9LACT</name>
<reference evidence="7 10" key="1">
    <citation type="submission" date="2014-12" db="EMBL/GenBank/DDBJ databases">
        <title>Draft genome sequences of 10 type strains of Lactococcus.</title>
        <authorList>
            <person name="Sun Z."/>
            <person name="Zhong Z."/>
            <person name="Liu W."/>
            <person name="Zhang W."/>
            <person name="Zhang H."/>
        </authorList>
    </citation>
    <scope>NUCLEOTIDE SEQUENCE [LARGE SCALE GENOMIC DNA]</scope>
    <source>
        <strain evidence="7 10">DSM 22330</strain>
    </source>
</reference>
<dbReference type="CDD" id="cd06580">
    <property type="entry name" value="TM_PBP1_transp_TpRbsC_like"/>
    <property type="match status" value="1"/>
</dbReference>
<dbReference type="Proteomes" id="UP000218979">
    <property type="component" value="Unassembled WGS sequence"/>
</dbReference>
<feature type="transmembrane region" description="Helical" evidence="6">
    <location>
        <begin position="12"/>
        <end position="35"/>
    </location>
</feature>
<evidence type="ECO:0000313" key="9">
    <source>
        <dbReference type="Proteomes" id="UP000185655"/>
    </source>
</evidence>
<dbReference type="Pfam" id="PF02653">
    <property type="entry name" value="BPD_transp_2"/>
    <property type="match status" value="1"/>
</dbReference>
<evidence type="ECO:0000256" key="1">
    <source>
        <dbReference type="ARBA" id="ARBA00004651"/>
    </source>
</evidence>
<sequence>MKNLSIRKGMVPIIAVVAGFLLGAIIMLIFGYNPIWGYEDLLSQAFGNSKSIGEIFRSMGPLILTGLSFAVAMRAGMINIGMSGQALAGWISSVWFALSFPDMPRVFMIPLVIIIGAAWGAIMAAIPGILKAFWGTSEVIVTIMMNYIILLVSTYLVHYGFNQKLMASKDSTIQVGANATFRNSFLTSITNNSRLNIGIFIAIIAIIIVAIIFKRTTLGFEIRAVGLNPNASESSGISSKRTIIISMLMAGGLAGLGGVVEGLGTFQNFFVQYSSLSIGFDGMAVALLGENSPIGILLAAFLFSILKVGAPGMNVTGIPAEIVNVVIASIIFFVGIKFVIEKILPQLPKKVAKKEGEN</sequence>
<dbReference type="AlphaFoldDB" id="A0A1K2H3J5"/>
<keyword evidence="5 6" id="KW-0472">Membrane</keyword>
<dbReference type="EMBL" id="JXJT01000003">
    <property type="protein sequence ID" value="PCS04393.1"/>
    <property type="molecule type" value="Genomic_DNA"/>
</dbReference>
<keyword evidence="3 6" id="KW-0812">Transmembrane</keyword>